<dbReference type="SUPFAM" id="SSF52540">
    <property type="entry name" value="P-loop containing nucleoside triphosphate hydrolases"/>
    <property type="match status" value="1"/>
</dbReference>
<dbReference type="PANTHER" id="PTHR46312:SF2">
    <property type="entry name" value="NUCLEOTIDE-BINDING OLIGOMERIZATION DOMAIN-CONTAINING PROTEIN 2-LIKE"/>
    <property type="match status" value="1"/>
</dbReference>
<accession>A0ABT3X8K7</accession>
<keyword evidence="3" id="KW-1185">Reference proteome</keyword>
<dbReference type="RefSeq" id="WP_248273017.1">
    <property type="nucleotide sequence ID" value="NZ_JAPMLV010000001.1"/>
</dbReference>
<evidence type="ECO:0000313" key="3">
    <source>
        <dbReference type="Proteomes" id="UP001163211"/>
    </source>
</evidence>
<dbReference type="PANTHER" id="PTHR46312">
    <property type="entry name" value="NACHT DOMAIN-CONTAINING PROTEIN"/>
    <property type="match status" value="1"/>
</dbReference>
<sequence>MDPIINSALKPIIDETAKKTISGTFDFLAKKYQLLEILKFKKNYLNYCEKILQVKTLVSPDRVFHIDDIYVNVDLLPSGSQLRIPITDSTTLDNDKALLIKGLAGQGKSTLLRKLLSNNAKRFHRLPIFYELKNYTGGRIEQEITISLNNAGVKIQEHALSKLLLDSNVKVYLDAFDETKPEFRNQLLDQIRRLVNSFKCHVICTSRPDTEIDTLSEFETYSVCELTEQQIFGIIKNTASDNEKSSELCEALTHSPLHSKQDSILKSPILVVLFCISYNLGEQIPTTLSQFYSNIFDTVFHRHDNIKGKVNRQRHWNDNRRIYRDLFNCLCFISLRAGVISFKKDILIDFVSHSLTHVGEDINISDKIAMELSTITNLIIEDGFNEYRYVHKSIQEFFAASFVLSLEHSKKIGFYSKCFNEHSFYIIFHNVLFFLEELDYHDYFNYGFIPAVKDMFSLGHQLNFEEISIPQKIEDIFLDNTFMKARISIFKTKGNESFDIEINNFAFESEISPPSLYVTVFNFCLEQLKIDFSDKELADLILTTAKKDDDGWHKLSLRTALMQKRIPLSRIQELLQLSFDVLIRRKLALANDKIKSRKASLDDTEFFDF</sequence>
<feature type="domain" description="NACHT" evidence="1">
    <location>
        <begin position="98"/>
        <end position="239"/>
    </location>
</feature>
<dbReference type="InterPro" id="IPR007111">
    <property type="entry name" value="NACHT_NTPase"/>
</dbReference>
<dbReference type="Gene3D" id="3.40.50.300">
    <property type="entry name" value="P-loop containing nucleotide triphosphate hydrolases"/>
    <property type="match status" value="1"/>
</dbReference>
<reference evidence="2" key="1">
    <citation type="submission" date="2022-11" db="EMBL/GenBank/DDBJ databases">
        <title>The draft genomes of two Enterobacter strains.</title>
        <authorList>
            <person name="He Y."/>
            <person name="Wu S."/>
            <person name="Feng Y."/>
            <person name="Zong Z."/>
        </authorList>
    </citation>
    <scope>NUCLEOTIDE SEQUENCE</scope>
    <source>
        <strain evidence="2">155092</strain>
    </source>
</reference>
<protein>
    <submittedName>
        <fullName evidence="2">NACHT domain-containing protein</fullName>
    </submittedName>
</protein>
<organism evidence="2 3">
    <name type="scientific">Enterobacter pseudoroggenkampii</name>
    <dbReference type="NCBI Taxonomy" id="2996112"/>
    <lineage>
        <taxon>Bacteria</taxon>
        <taxon>Pseudomonadati</taxon>
        <taxon>Pseudomonadota</taxon>
        <taxon>Gammaproteobacteria</taxon>
        <taxon>Enterobacterales</taxon>
        <taxon>Enterobacteriaceae</taxon>
        <taxon>Enterobacter</taxon>
    </lineage>
</organism>
<dbReference type="InterPro" id="IPR027417">
    <property type="entry name" value="P-loop_NTPase"/>
</dbReference>
<dbReference type="Proteomes" id="UP001163211">
    <property type="component" value="Unassembled WGS sequence"/>
</dbReference>
<gene>
    <name evidence="2" type="ORF">OTG14_04015</name>
</gene>
<evidence type="ECO:0000259" key="1">
    <source>
        <dbReference type="Pfam" id="PF05729"/>
    </source>
</evidence>
<evidence type="ECO:0000313" key="2">
    <source>
        <dbReference type="EMBL" id="MCX8302124.1"/>
    </source>
</evidence>
<name>A0ABT3X8K7_9ENTR</name>
<proteinExistence type="predicted"/>
<comment type="caution">
    <text evidence="2">The sequence shown here is derived from an EMBL/GenBank/DDBJ whole genome shotgun (WGS) entry which is preliminary data.</text>
</comment>
<dbReference type="Pfam" id="PF05729">
    <property type="entry name" value="NACHT"/>
    <property type="match status" value="1"/>
</dbReference>
<dbReference type="EMBL" id="JAPMLV010000001">
    <property type="protein sequence ID" value="MCX8302124.1"/>
    <property type="molecule type" value="Genomic_DNA"/>
</dbReference>